<gene>
    <name evidence="1" type="ORF">NCF85_16765</name>
</gene>
<protein>
    <submittedName>
        <fullName evidence="1">Ribbon-helix-helix protein, CopG family</fullName>
    </submittedName>
</protein>
<dbReference type="InterPro" id="IPR053842">
    <property type="entry name" value="NikA-like"/>
</dbReference>
<geneLocation type="plasmid" evidence="1 2">
    <name>plas2</name>
</geneLocation>
<accession>A0ABY4UEA5</accession>
<keyword evidence="2" id="KW-1185">Reference proteome</keyword>
<evidence type="ECO:0000313" key="2">
    <source>
        <dbReference type="Proteomes" id="UP001056619"/>
    </source>
</evidence>
<dbReference type="Pfam" id="PF21983">
    <property type="entry name" value="NikA-like"/>
    <property type="match status" value="1"/>
</dbReference>
<reference evidence="1 2" key="1">
    <citation type="submission" date="2022-06" db="EMBL/GenBank/DDBJ databases">
        <authorList>
            <person name="Liu G."/>
        </authorList>
    </citation>
    <scope>NUCLEOTIDE SEQUENCE [LARGE SCALE GENOMIC DNA]</scope>
    <source>
        <strain evidence="1 2">E4</strain>
        <plasmid evidence="1 2">plas2</plasmid>
    </source>
</reference>
<proteinExistence type="predicted"/>
<evidence type="ECO:0000313" key="1">
    <source>
        <dbReference type="EMBL" id="USA63238.1"/>
    </source>
</evidence>
<organism evidence="1 2">
    <name type="scientific">Qipengyuania citrea</name>
    <dbReference type="NCBI Taxonomy" id="225971"/>
    <lineage>
        <taxon>Bacteria</taxon>
        <taxon>Pseudomonadati</taxon>
        <taxon>Pseudomonadota</taxon>
        <taxon>Alphaproteobacteria</taxon>
        <taxon>Sphingomonadales</taxon>
        <taxon>Erythrobacteraceae</taxon>
        <taxon>Qipengyuania</taxon>
    </lineage>
</organism>
<dbReference type="RefSeq" id="WP_301643314.1">
    <property type="nucleotide sequence ID" value="NZ_CP098496.1"/>
</dbReference>
<dbReference type="Proteomes" id="UP001056619">
    <property type="component" value="Plasmid plas2"/>
</dbReference>
<dbReference type="EMBL" id="CP098496">
    <property type="protein sequence ID" value="USA63238.1"/>
    <property type="molecule type" value="Genomic_DNA"/>
</dbReference>
<sequence>MAKVPITVYLTDRQLAAIERQAEATGKSRSAWVSQALIRAVEGELSPLDDVLLDQLTKVRANQEHVLKSVASLSKSINAADVQKASLDLADRMFAEAKSRVGK</sequence>
<name>A0ABY4UEA5_9SPHN</name>
<keyword evidence="1" id="KW-0614">Plasmid</keyword>